<evidence type="ECO:0000313" key="2">
    <source>
        <dbReference type="EMBL" id="MBP3956095.1"/>
    </source>
</evidence>
<sequence length="327" mass="35875">MRFLTSRMRVVDQVAFARDGRRLFAAGTNVPDLRYEPNNRGIDVWDLAGGPAPVSQLLADQLIAGFAVNPAGRWLYVGTGYDYPDEHTSAYFAIDLTNGAVTRLGWSGGNSFVLDTHPSGEWFVGHVYRTDWRTRRLVRWRQLPADAPTEDWEIAPSASRFSTSQIACAPTEELIVTHDIESGIAVRDQVYELVTRDPGTGQVRGKIPIPGRTVNQLLFSPDGASLVVRGGPSLLVWDARDLARKPQKIRGAGRGHFTGVAFDPTGRYLAAASNDQSVNVYETATWGLARSFAWDIGRMRSVAFSPDGLLMAAGSDVGQIVLWDIDL</sequence>
<feature type="repeat" description="WD" evidence="1">
    <location>
        <begin position="292"/>
        <end position="327"/>
    </location>
</feature>
<dbReference type="Proteomes" id="UP000676565">
    <property type="component" value="Unassembled WGS sequence"/>
</dbReference>
<protein>
    <recommendedName>
        <fullName evidence="4">WD40 repeat domain-containing protein</fullName>
    </recommendedName>
</protein>
<keyword evidence="3" id="KW-1185">Reference proteome</keyword>
<name>A0ABS5BQT5_9BACT</name>
<dbReference type="Pfam" id="PF00400">
    <property type="entry name" value="WD40"/>
    <property type="match status" value="2"/>
</dbReference>
<reference evidence="2 3" key="1">
    <citation type="submission" date="2021-04" db="EMBL/GenBank/DDBJ databases">
        <authorList>
            <person name="Ivanova A."/>
        </authorList>
    </citation>
    <scope>NUCLEOTIDE SEQUENCE [LARGE SCALE GENOMIC DNA]</scope>
    <source>
        <strain evidence="2 3">G18</strain>
    </source>
</reference>
<dbReference type="PANTHER" id="PTHR19879:SF9">
    <property type="entry name" value="TRANSCRIPTION INITIATION FACTOR TFIID SUBUNIT 5"/>
    <property type="match status" value="1"/>
</dbReference>
<dbReference type="PROSITE" id="PS50294">
    <property type="entry name" value="WD_REPEATS_REGION"/>
    <property type="match status" value="1"/>
</dbReference>
<dbReference type="InterPro" id="IPR015943">
    <property type="entry name" value="WD40/YVTN_repeat-like_dom_sf"/>
</dbReference>
<dbReference type="Gene3D" id="2.130.10.10">
    <property type="entry name" value="YVTN repeat-like/Quinoprotein amine dehydrogenase"/>
    <property type="match status" value="2"/>
</dbReference>
<dbReference type="PANTHER" id="PTHR19879">
    <property type="entry name" value="TRANSCRIPTION INITIATION FACTOR TFIID"/>
    <property type="match status" value="1"/>
</dbReference>
<organism evidence="2 3">
    <name type="scientific">Gemmata palustris</name>
    <dbReference type="NCBI Taxonomy" id="2822762"/>
    <lineage>
        <taxon>Bacteria</taxon>
        <taxon>Pseudomonadati</taxon>
        <taxon>Planctomycetota</taxon>
        <taxon>Planctomycetia</taxon>
        <taxon>Gemmatales</taxon>
        <taxon>Gemmataceae</taxon>
        <taxon>Gemmata</taxon>
    </lineage>
</organism>
<comment type="caution">
    <text evidence="2">The sequence shown here is derived from an EMBL/GenBank/DDBJ whole genome shotgun (WGS) entry which is preliminary data.</text>
</comment>
<proteinExistence type="predicted"/>
<accession>A0ABS5BQT5</accession>
<keyword evidence="1" id="KW-0853">WD repeat</keyword>
<dbReference type="PROSITE" id="PS50082">
    <property type="entry name" value="WD_REPEATS_2"/>
    <property type="match status" value="1"/>
</dbReference>
<evidence type="ECO:0000313" key="3">
    <source>
        <dbReference type="Proteomes" id="UP000676565"/>
    </source>
</evidence>
<dbReference type="EMBL" id="JAGKQQ010000001">
    <property type="protein sequence ID" value="MBP3956095.1"/>
    <property type="molecule type" value="Genomic_DNA"/>
</dbReference>
<dbReference type="InterPro" id="IPR001680">
    <property type="entry name" value="WD40_rpt"/>
</dbReference>
<evidence type="ECO:0000256" key="1">
    <source>
        <dbReference type="PROSITE-ProRule" id="PRU00221"/>
    </source>
</evidence>
<dbReference type="InterPro" id="IPR011047">
    <property type="entry name" value="Quinoprotein_ADH-like_sf"/>
</dbReference>
<evidence type="ECO:0008006" key="4">
    <source>
        <dbReference type="Google" id="ProtNLM"/>
    </source>
</evidence>
<dbReference type="SMART" id="SM00320">
    <property type="entry name" value="WD40"/>
    <property type="match status" value="3"/>
</dbReference>
<dbReference type="SUPFAM" id="SSF50998">
    <property type="entry name" value="Quinoprotein alcohol dehydrogenase-like"/>
    <property type="match status" value="1"/>
</dbReference>
<gene>
    <name evidence="2" type="ORF">J8F10_12460</name>
</gene>
<dbReference type="RefSeq" id="WP_210654130.1">
    <property type="nucleotide sequence ID" value="NZ_JAGKQQ010000001.1"/>
</dbReference>